<keyword evidence="2" id="KW-0489">Methyltransferase</keyword>
<proteinExistence type="predicted"/>
<dbReference type="OrthoDB" id="5502211at2"/>
<dbReference type="InterPro" id="IPR025714">
    <property type="entry name" value="Methyltranfer_dom"/>
</dbReference>
<gene>
    <name evidence="2" type="ORF">FUA23_05345</name>
</gene>
<sequence>MRQASSQDYYLCQMPATTSLKQFWSAARAAAAAGELLKLTLSKPVYGSSDLPRNRYGRLVEIKGRTLLQITHRYADREEVKNHPINEGLALMENALGTDYYNADLFSTTEKFSLILSRKGNARVLRQPALHPRPRPDVSLPKLKDLVVTDHNREKHRDIPADRPYLQHLGITNARGEVLRDGKRKFKQINKFVEIIAALLREHPLPDDAHIVDMGSGSGYLTFALYDHLVNTLDLNVRITGVELRPKLVEKCAHIANKNGFKNLTFVEGYIDDFKPKKIDMLIALHACDTATDDALYKGIVAKAEIMVVAPCCQKQVRRDMEVPADLKPLLGNGILLERQAAMLTDGMRALLLEAEGYKTKLFEFIPLEHTAKNVMITAVKGRKRPKALEEFRTLRKRFGVKKHYLRKLIKQEKAKA</sequence>
<reference evidence="2 3" key="1">
    <citation type="submission" date="2019-08" db="EMBL/GenBank/DDBJ databases">
        <title>Lewinella sp. strain SSH13 Genome sequencing and assembly.</title>
        <authorList>
            <person name="Kim I."/>
        </authorList>
    </citation>
    <scope>NUCLEOTIDE SEQUENCE [LARGE SCALE GENOMIC DNA]</scope>
    <source>
        <strain evidence="2 3">SSH13</strain>
    </source>
</reference>
<dbReference type="PANTHER" id="PTHR13369">
    <property type="match status" value="1"/>
</dbReference>
<dbReference type="EMBL" id="VOXD01000006">
    <property type="protein sequence ID" value="TXF90525.1"/>
    <property type="molecule type" value="Genomic_DNA"/>
</dbReference>
<evidence type="ECO:0000313" key="2">
    <source>
        <dbReference type="EMBL" id="TXF90525.1"/>
    </source>
</evidence>
<feature type="domain" description="Methyltransferase" evidence="1">
    <location>
        <begin position="184"/>
        <end position="319"/>
    </location>
</feature>
<dbReference type="GO" id="GO:0005737">
    <property type="term" value="C:cytoplasm"/>
    <property type="evidence" value="ECO:0007669"/>
    <property type="project" value="TreeGrafter"/>
</dbReference>
<dbReference type="CDD" id="cd02440">
    <property type="entry name" value="AdoMet_MTases"/>
    <property type="match status" value="1"/>
</dbReference>
<dbReference type="InterPro" id="IPR029063">
    <property type="entry name" value="SAM-dependent_MTases_sf"/>
</dbReference>
<dbReference type="Pfam" id="PF13679">
    <property type="entry name" value="Methyltransf_32"/>
    <property type="match status" value="1"/>
</dbReference>
<dbReference type="PANTHER" id="PTHR13369:SF3">
    <property type="entry name" value="METHYLTRANSFERASE DOMAIN-CONTAINING PROTEIN"/>
    <property type="match status" value="1"/>
</dbReference>
<dbReference type="GO" id="GO:0008168">
    <property type="term" value="F:methyltransferase activity"/>
    <property type="evidence" value="ECO:0007669"/>
    <property type="project" value="UniProtKB-KW"/>
</dbReference>
<keyword evidence="3" id="KW-1185">Reference proteome</keyword>
<dbReference type="AlphaFoldDB" id="A0A5C7FKK6"/>
<dbReference type="Gene3D" id="3.40.50.150">
    <property type="entry name" value="Vaccinia Virus protein VP39"/>
    <property type="match status" value="1"/>
</dbReference>
<keyword evidence="2" id="KW-0808">Transferase</keyword>
<protein>
    <submittedName>
        <fullName evidence="2">SAM-dependent methyltransferase</fullName>
    </submittedName>
</protein>
<accession>A0A5C7FKK6</accession>
<dbReference type="Proteomes" id="UP000321907">
    <property type="component" value="Unassembled WGS sequence"/>
</dbReference>
<evidence type="ECO:0000313" key="3">
    <source>
        <dbReference type="Proteomes" id="UP000321907"/>
    </source>
</evidence>
<dbReference type="SUPFAM" id="SSF53335">
    <property type="entry name" value="S-adenosyl-L-methionine-dependent methyltransferases"/>
    <property type="match status" value="1"/>
</dbReference>
<comment type="caution">
    <text evidence="2">The sequence shown here is derived from an EMBL/GenBank/DDBJ whole genome shotgun (WGS) entry which is preliminary data.</text>
</comment>
<name>A0A5C7FKK6_9BACT</name>
<organism evidence="2 3">
    <name type="scientific">Neolewinella aurantiaca</name>
    <dbReference type="NCBI Taxonomy" id="2602767"/>
    <lineage>
        <taxon>Bacteria</taxon>
        <taxon>Pseudomonadati</taxon>
        <taxon>Bacteroidota</taxon>
        <taxon>Saprospiria</taxon>
        <taxon>Saprospirales</taxon>
        <taxon>Lewinellaceae</taxon>
        <taxon>Neolewinella</taxon>
    </lineage>
</organism>
<dbReference type="GO" id="GO:0032259">
    <property type="term" value="P:methylation"/>
    <property type="evidence" value="ECO:0007669"/>
    <property type="project" value="UniProtKB-KW"/>
</dbReference>
<evidence type="ECO:0000259" key="1">
    <source>
        <dbReference type="Pfam" id="PF13679"/>
    </source>
</evidence>